<dbReference type="SMART" id="SM00342">
    <property type="entry name" value="HTH_ARAC"/>
    <property type="match status" value="1"/>
</dbReference>
<dbReference type="InterPro" id="IPR020449">
    <property type="entry name" value="Tscrpt_reg_AraC-type_HTH"/>
</dbReference>
<dbReference type="PANTHER" id="PTHR43280">
    <property type="entry name" value="ARAC-FAMILY TRANSCRIPTIONAL REGULATOR"/>
    <property type="match status" value="1"/>
</dbReference>
<evidence type="ECO:0000256" key="4">
    <source>
        <dbReference type="SAM" id="MobiDB-lite"/>
    </source>
</evidence>
<name>A0A9D2A681_9BACE</name>
<dbReference type="PROSITE" id="PS01124">
    <property type="entry name" value="HTH_ARAC_FAMILY_2"/>
    <property type="match status" value="1"/>
</dbReference>
<reference evidence="6" key="1">
    <citation type="journal article" date="2021" name="PeerJ">
        <title>Extensive microbial diversity within the chicken gut microbiome revealed by metagenomics and culture.</title>
        <authorList>
            <person name="Gilroy R."/>
            <person name="Ravi A."/>
            <person name="Getino M."/>
            <person name="Pursley I."/>
            <person name="Horton D.L."/>
            <person name="Alikhan N.F."/>
            <person name="Baker D."/>
            <person name="Gharbi K."/>
            <person name="Hall N."/>
            <person name="Watson M."/>
            <person name="Adriaenssens E.M."/>
            <person name="Foster-Nyarko E."/>
            <person name="Jarju S."/>
            <person name="Secka A."/>
            <person name="Antonio M."/>
            <person name="Oren A."/>
            <person name="Chaudhuri R.R."/>
            <person name="La Ragione R."/>
            <person name="Hildebrand F."/>
            <person name="Pallen M.J."/>
        </authorList>
    </citation>
    <scope>NUCLEOTIDE SEQUENCE</scope>
    <source>
        <strain evidence="6">ChiHjej12B11-24981</strain>
    </source>
</reference>
<evidence type="ECO:0000313" key="6">
    <source>
        <dbReference type="EMBL" id="HIZ02186.1"/>
    </source>
</evidence>
<evidence type="ECO:0000313" key="7">
    <source>
        <dbReference type="Proteomes" id="UP000824023"/>
    </source>
</evidence>
<dbReference type="Pfam" id="PF12833">
    <property type="entry name" value="HTH_18"/>
    <property type="match status" value="1"/>
</dbReference>
<dbReference type="GO" id="GO:0043565">
    <property type="term" value="F:sequence-specific DNA binding"/>
    <property type="evidence" value="ECO:0007669"/>
    <property type="project" value="InterPro"/>
</dbReference>
<dbReference type="Gene3D" id="1.10.10.60">
    <property type="entry name" value="Homeodomain-like"/>
    <property type="match status" value="1"/>
</dbReference>
<feature type="region of interest" description="Disordered" evidence="4">
    <location>
        <begin position="34"/>
        <end position="57"/>
    </location>
</feature>
<dbReference type="PRINTS" id="PR00032">
    <property type="entry name" value="HTHARAC"/>
</dbReference>
<dbReference type="EMBL" id="DXCK01000111">
    <property type="protein sequence ID" value="HIZ02186.1"/>
    <property type="molecule type" value="Genomic_DNA"/>
</dbReference>
<keyword evidence="1" id="KW-0805">Transcription regulation</keyword>
<dbReference type="InterPro" id="IPR009057">
    <property type="entry name" value="Homeodomain-like_sf"/>
</dbReference>
<reference evidence="6" key="2">
    <citation type="submission" date="2021-04" db="EMBL/GenBank/DDBJ databases">
        <authorList>
            <person name="Gilroy R."/>
        </authorList>
    </citation>
    <scope>NUCLEOTIDE SEQUENCE</scope>
    <source>
        <strain evidence="6">ChiHjej12B11-24981</strain>
    </source>
</reference>
<evidence type="ECO:0000256" key="1">
    <source>
        <dbReference type="ARBA" id="ARBA00023015"/>
    </source>
</evidence>
<dbReference type="GO" id="GO:0003700">
    <property type="term" value="F:DNA-binding transcription factor activity"/>
    <property type="evidence" value="ECO:0007669"/>
    <property type="project" value="InterPro"/>
</dbReference>
<keyword evidence="3" id="KW-0804">Transcription</keyword>
<feature type="domain" description="HTH araC/xylS-type" evidence="5">
    <location>
        <begin position="83"/>
        <end position="185"/>
    </location>
</feature>
<dbReference type="Proteomes" id="UP000824023">
    <property type="component" value="Unassembled WGS sequence"/>
</dbReference>
<dbReference type="AlphaFoldDB" id="A0A9D2A681"/>
<evidence type="ECO:0000256" key="2">
    <source>
        <dbReference type="ARBA" id="ARBA00023125"/>
    </source>
</evidence>
<dbReference type="SUPFAM" id="SSF46689">
    <property type="entry name" value="Homeodomain-like"/>
    <property type="match status" value="1"/>
</dbReference>
<sequence length="195" mass="21966">MRVLLWFQSCAIVALGVYAFYVRRKSARLEASKKEADLPSEAQGQEQPEAPALPVDTDSGVVDDASAHCLPEVKNVSDRELFERIHRLIVGDKLFLDPAFSREHVIKLALVNKNKVAKMFRQFAHTNFNGYVNALRLEYALALMHSQPEMPIKAVAYDAGFNSVRTFYRAFEKAYGKTPVEYKASLAVSVKKDIK</sequence>
<protein>
    <submittedName>
        <fullName evidence="6">Helix-turn-helix domain-containing protein</fullName>
    </submittedName>
</protein>
<comment type="caution">
    <text evidence="6">The sequence shown here is derived from an EMBL/GenBank/DDBJ whole genome shotgun (WGS) entry which is preliminary data.</text>
</comment>
<evidence type="ECO:0000256" key="3">
    <source>
        <dbReference type="ARBA" id="ARBA00023163"/>
    </source>
</evidence>
<dbReference type="InterPro" id="IPR018062">
    <property type="entry name" value="HTH_AraC-typ_CS"/>
</dbReference>
<dbReference type="PANTHER" id="PTHR43280:SF34">
    <property type="entry name" value="ARAC-FAMILY TRANSCRIPTIONAL REGULATOR"/>
    <property type="match status" value="1"/>
</dbReference>
<dbReference type="PROSITE" id="PS00041">
    <property type="entry name" value="HTH_ARAC_FAMILY_1"/>
    <property type="match status" value="1"/>
</dbReference>
<evidence type="ECO:0000259" key="5">
    <source>
        <dbReference type="PROSITE" id="PS01124"/>
    </source>
</evidence>
<keyword evidence="2" id="KW-0238">DNA-binding</keyword>
<dbReference type="InterPro" id="IPR018060">
    <property type="entry name" value="HTH_AraC"/>
</dbReference>
<organism evidence="6 7">
    <name type="scientific">Candidatus Bacteroides merdipullorum</name>
    <dbReference type="NCBI Taxonomy" id="2838474"/>
    <lineage>
        <taxon>Bacteria</taxon>
        <taxon>Pseudomonadati</taxon>
        <taxon>Bacteroidota</taxon>
        <taxon>Bacteroidia</taxon>
        <taxon>Bacteroidales</taxon>
        <taxon>Bacteroidaceae</taxon>
        <taxon>Bacteroides</taxon>
    </lineage>
</organism>
<accession>A0A9D2A681</accession>
<gene>
    <name evidence="6" type="ORF">H9819_08065</name>
</gene>
<proteinExistence type="predicted"/>